<proteinExistence type="predicted"/>
<name>A0A9P6IKM5_9FUNG</name>
<organism evidence="1 2">
    <name type="scientific">Modicella reniformis</name>
    <dbReference type="NCBI Taxonomy" id="1440133"/>
    <lineage>
        <taxon>Eukaryota</taxon>
        <taxon>Fungi</taxon>
        <taxon>Fungi incertae sedis</taxon>
        <taxon>Mucoromycota</taxon>
        <taxon>Mortierellomycotina</taxon>
        <taxon>Mortierellomycetes</taxon>
        <taxon>Mortierellales</taxon>
        <taxon>Mortierellaceae</taxon>
        <taxon>Modicella</taxon>
    </lineage>
</organism>
<keyword evidence="2" id="KW-1185">Reference proteome</keyword>
<sequence>MAMLYKEWAGQETVAVSSAIATTDVAERTALRTRSRRSTVTSLWPVLFWGTKILVCLPRTKEDMVGFLKGCGLTAFLNVK</sequence>
<comment type="caution">
    <text evidence="1">The sequence shown here is derived from an EMBL/GenBank/DDBJ whole genome shotgun (WGS) entry which is preliminary data.</text>
</comment>
<feature type="non-terminal residue" evidence="1">
    <location>
        <position position="80"/>
    </location>
</feature>
<dbReference type="AlphaFoldDB" id="A0A9P6IKM5"/>
<protein>
    <submittedName>
        <fullName evidence="1">Uncharacterized protein</fullName>
    </submittedName>
</protein>
<gene>
    <name evidence="1" type="ORF">BGZ65_009445</name>
</gene>
<dbReference type="Proteomes" id="UP000749646">
    <property type="component" value="Unassembled WGS sequence"/>
</dbReference>
<reference evidence="1" key="1">
    <citation type="journal article" date="2020" name="Fungal Divers.">
        <title>Resolving the Mortierellaceae phylogeny through synthesis of multi-gene phylogenetics and phylogenomics.</title>
        <authorList>
            <person name="Vandepol N."/>
            <person name="Liber J."/>
            <person name="Desiro A."/>
            <person name="Na H."/>
            <person name="Kennedy M."/>
            <person name="Barry K."/>
            <person name="Grigoriev I.V."/>
            <person name="Miller A.N."/>
            <person name="O'Donnell K."/>
            <person name="Stajich J.E."/>
            <person name="Bonito G."/>
        </authorList>
    </citation>
    <scope>NUCLEOTIDE SEQUENCE</scope>
    <source>
        <strain evidence="1">MES-2147</strain>
    </source>
</reference>
<evidence type="ECO:0000313" key="2">
    <source>
        <dbReference type="Proteomes" id="UP000749646"/>
    </source>
</evidence>
<dbReference type="EMBL" id="JAAAHW010010822">
    <property type="protein sequence ID" value="KAF9922596.1"/>
    <property type="molecule type" value="Genomic_DNA"/>
</dbReference>
<accession>A0A9P6IKM5</accession>
<evidence type="ECO:0000313" key="1">
    <source>
        <dbReference type="EMBL" id="KAF9922596.1"/>
    </source>
</evidence>